<dbReference type="GO" id="GO:0020037">
    <property type="term" value="F:heme binding"/>
    <property type="evidence" value="ECO:0007669"/>
    <property type="project" value="UniProtKB-UniRule"/>
</dbReference>
<dbReference type="EMBL" id="GGYP01002087">
    <property type="protein sequence ID" value="MDE46858.1"/>
    <property type="molecule type" value="Transcribed_RNA"/>
</dbReference>
<feature type="region of interest" description="Disordered" evidence="2">
    <location>
        <begin position="46"/>
        <end position="69"/>
    </location>
</feature>
<organism evidence="3">
    <name type="scientific">Aceria tosichella</name>
    <name type="common">wheat curl mite</name>
    <dbReference type="NCBI Taxonomy" id="561515"/>
    <lineage>
        <taxon>Eukaryota</taxon>
        <taxon>Metazoa</taxon>
        <taxon>Ecdysozoa</taxon>
        <taxon>Arthropoda</taxon>
        <taxon>Chelicerata</taxon>
        <taxon>Arachnida</taxon>
        <taxon>Acari</taxon>
        <taxon>Acariformes</taxon>
        <taxon>Trombidiformes</taxon>
        <taxon>Prostigmata</taxon>
        <taxon>Eupodina</taxon>
        <taxon>Eriophyoidea</taxon>
        <taxon>Eriophyidae</taxon>
        <taxon>Eriophyinae</taxon>
        <taxon>Aceriini</taxon>
        <taxon>Aceria</taxon>
    </lineage>
</organism>
<dbReference type="GO" id="GO:0019441">
    <property type="term" value="P:L-tryptophan catabolic process to kynurenine"/>
    <property type="evidence" value="ECO:0007669"/>
    <property type="project" value="UniProtKB-UniRule"/>
</dbReference>
<evidence type="ECO:0000256" key="2">
    <source>
        <dbReference type="SAM" id="MobiDB-lite"/>
    </source>
</evidence>
<name>A0A6G1S8Y9_9ACAR</name>
<dbReference type="InterPro" id="IPR004981">
    <property type="entry name" value="Trp_2_3_dOase"/>
</dbReference>
<keyword evidence="1" id="KW-0349">Heme</keyword>
<dbReference type="GO" id="GO:0004833">
    <property type="term" value="F:L-tryptophan 2,3-dioxygenase activity"/>
    <property type="evidence" value="ECO:0007669"/>
    <property type="project" value="UniProtKB-UniRule"/>
</dbReference>
<dbReference type="Gene3D" id="1.20.58.480">
    <property type="match status" value="1"/>
</dbReference>
<dbReference type="PANTHER" id="PTHR10138:SF0">
    <property type="entry name" value="TRYPTOPHAN 2,3-DIOXYGENASE"/>
    <property type="match status" value="1"/>
</dbReference>
<dbReference type="InterPro" id="IPR037217">
    <property type="entry name" value="Trp/Indoleamine_2_3_dOase-like"/>
</dbReference>
<proteinExistence type="inferred from homology"/>
<accession>A0A6G1S8Y9</accession>
<dbReference type="EC" id="1.13.11.11" evidence="1"/>
<dbReference type="GO" id="GO:0046872">
    <property type="term" value="F:metal ion binding"/>
    <property type="evidence" value="ECO:0007669"/>
    <property type="project" value="UniProtKB-KW"/>
</dbReference>
<keyword evidence="1" id="KW-0823">Tryptophan catabolism</keyword>
<gene>
    <name evidence="3" type="primary">v</name>
    <name evidence="3" type="ORF">g.1202</name>
</gene>
<dbReference type="SUPFAM" id="SSF140959">
    <property type="entry name" value="Indolic compounds 2,3-dioxygenase-like"/>
    <property type="match status" value="1"/>
</dbReference>
<keyword evidence="1" id="KW-0408">Iron</keyword>
<dbReference type="GO" id="GO:0019442">
    <property type="term" value="P:L-tryptophan catabolic process to acetyl-CoA"/>
    <property type="evidence" value="ECO:0007669"/>
    <property type="project" value="TreeGrafter"/>
</dbReference>
<comment type="subunit">
    <text evidence="1">Homotetramer. Dimer of dimers.</text>
</comment>
<dbReference type="AlphaFoldDB" id="A0A6G1S8Y9"/>
<comment type="function">
    <text evidence="1">Heme-dependent dioxygenase that catalyzes the oxidative cleavage of the L-tryptophan (L-Trp) pyrrole ring and converts L-tryptophan to N-formyl-L-kynurenine. Catalyzes the oxidative cleavage of the indole moiety.</text>
</comment>
<keyword evidence="1" id="KW-0479">Metal-binding</keyword>
<keyword evidence="1" id="KW-0560">Oxidoreductase</keyword>
<sequence>MSCPFNNNRRVRPFEGVLNEQARASAAAAAASSTSDHTIATTAATKTTTSATQNGQGGGGSNQQQQQQQTMRVNLTSLWEDPDLGMLYGEYLLLDQLLSCQQPITRTKFTQHRNTEVHDEHLFIITHQTYELWFKQIIFELDSVRELLNKEQVDEANMLKISSRLDRMRKIFAILVEQFSILETMTPLDFMDFRDYLAPASGFQSWQFRLIENKLGIKNENRFNYKANQANQPYLDVFKDEKCIEQIKRSEREPSLFKLIERWLERTPGLEEEGFNFVAKYAQAVDEMLQSEKDIIAAGRRDIEQRRLDGELAEEEAERASGQLKAMHEDVEKKRLLFMQILDKAEFDRRNLFRFSQRAMHGALMISLYRDEPRFNQPYQLLVTLMDIDSLLTKWRQNHTQMVLRMIGSDTLGTGGSSGYQYLRATLTPRYNVFLDLFNLSTYLIPKERIPDLTPCMRKRLSTIDE</sequence>
<evidence type="ECO:0000256" key="1">
    <source>
        <dbReference type="HAMAP-Rule" id="MF_03020"/>
    </source>
</evidence>
<comment type="similarity">
    <text evidence="1">Belongs to the tryptophan 2,3-dioxygenase family.</text>
</comment>
<dbReference type="Gene3D" id="1.10.287.3810">
    <property type="match status" value="1"/>
</dbReference>
<dbReference type="UniPathway" id="UPA00333">
    <property type="reaction ID" value="UER00453"/>
</dbReference>
<dbReference type="HAMAP" id="MF_01972">
    <property type="entry name" value="T23O"/>
    <property type="match status" value="1"/>
</dbReference>
<dbReference type="Pfam" id="PF03301">
    <property type="entry name" value="Trp_dioxygenase"/>
    <property type="match status" value="1"/>
</dbReference>
<evidence type="ECO:0000313" key="3">
    <source>
        <dbReference type="EMBL" id="MDE46858.1"/>
    </source>
</evidence>
<comment type="catalytic activity">
    <reaction evidence="1">
        <text>L-tryptophan + O2 = N-formyl-L-kynurenine</text>
        <dbReference type="Rhea" id="RHEA:24536"/>
        <dbReference type="ChEBI" id="CHEBI:15379"/>
        <dbReference type="ChEBI" id="CHEBI:57912"/>
        <dbReference type="ChEBI" id="CHEBI:58629"/>
        <dbReference type="EC" id="1.13.11.11"/>
    </reaction>
</comment>
<reference evidence="3" key="1">
    <citation type="submission" date="2018-10" db="EMBL/GenBank/DDBJ databases">
        <title>Transcriptome assembly of Aceria tosichella (Wheat curl mite) Type 2.</title>
        <authorList>
            <person name="Scully E.D."/>
            <person name="Geib S.M."/>
            <person name="Palmer N.A."/>
            <person name="Gupta A.K."/>
            <person name="Sarath G."/>
            <person name="Tatineni S."/>
        </authorList>
    </citation>
    <scope>NUCLEOTIDE SEQUENCE</scope>
    <source>
        <strain evidence="3">LincolnNE</strain>
    </source>
</reference>
<comment type="pathway">
    <text evidence="1">Amino-acid degradation; L-tryptophan degradation via kynurenine pathway; L-kynurenine from L-tryptophan: step 1/2.</text>
</comment>
<protein>
    <recommendedName>
        <fullName evidence="1">Tryptophan 2,3-dioxygenase</fullName>
        <shortName evidence="1">TDO</shortName>
        <ecNumber evidence="1">1.13.11.11</ecNumber>
    </recommendedName>
    <alternativeName>
        <fullName evidence="1">Tryptamin 2,3-dioxygenase</fullName>
    </alternativeName>
    <alternativeName>
        <fullName evidence="1">Tryptophan oxygenase</fullName>
        <shortName evidence="1">TO</shortName>
        <shortName evidence="1">TRPO</shortName>
    </alternativeName>
    <alternativeName>
        <fullName evidence="1">Tryptophan pyrrolase</fullName>
    </alternativeName>
    <alternativeName>
        <fullName evidence="1">Tryptophanase</fullName>
    </alternativeName>
</protein>
<comment type="cofactor">
    <cofactor evidence="1">
        <name>heme</name>
        <dbReference type="ChEBI" id="CHEBI:30413"/>
    </cofactor>
    <text evidence="1">Binds 1 heme group per subunit.</text>
</comment>
<dbReference type="PANTHER" id="PTHR10138">
    <property type="entry name" value="TRYPTOPHAN 2,3-DIOXYGENASE"/>
    <property type="match status" value="1"/>
</dbReference>
<keyword evidence="1 3" id="KW-0223">Dioxygenase</keyword>
<comment type="caution">
    <text evidence="1">Lacks conserved residue(s) required for the propagation of feature annotation.</text>
</comment>